<dbReference type="InterPro" id="IPR045341">
    <property type="entry name" value="DUF6532"/>
</dbReference>
<dbReference type="EMBL" id="CP069028">
    <property type="protein sequence ID" value="QRC96457.1"/>
    <property type="molecule type" value="Genomic_DNA"/>
</dbReference>
<evidence type="ECO:0000313" key="5">
    <source>
        <dbReference type="EMBL" id="QRD00640.1"/>
    </source>
</evidence>
<evidence type="ECO:0000313" key="3">
    <source>
        <dbReference type="EMBL" id="QRC96457.1"/>
    </source>
</evidence>
<proteinExistence type="predicted"/>
<reference evidence="6" key="1">
    <citation type="journal article" date="2021" name="BMC Genomics">
        <title>Chromosome-level genome assembly and manually-curated proteome of model necrotroph Parastagonospora nodorum Sn15 reveals a genome-wide trove of candidate effector homologs, and redundancy of virulence-related functions within an accessory chromosome.</title>
        <authorList>
            <person name="Bertazzoni S."/>
            <person name="Jones D.A.B."/>
            <person name="Phan H.T."/>
            <person name="Tan K.-C."/>
            <person name="Hane J.K."/>
        </authorList>
    </citation>
    <scope>NUCLEOTIDE SEQUENCE [LARGE SCALE GENOMIC DNA]</scope>
    <source>
        <strain evidence="6">SN15 / ATCC MYA-4574 / FGSC 10173)</strain>
    </source>
</reference>
<dbReference type="VEuPathDB" id="FungiDB:JI435_013740"/>
<evidence type="ECO:0000256" key="1">
    <source>
        <dbReference type="SAM" id="MobiDB-lite"/>
    </source>
</evidence>
<sequence length="580" mass="66088">MVKNTRNQQVRGGVALPPVKRARPLSQTQESVKKSRTMQSATLPSLSRETILQSNSQDSATSTWSQTHEPRRYAGSNKGTPAPSRTSQSMETGHQAGMKTISRHKPKQNTAATRHTSQTQKNALRSVQSFLPLSHPADPFHQMPWGTQKRRTREPVQPEHESTLNKARVILLSQLLTNDGTTPCGTPVNPWLDAHRSVFAQLMLDAWSEARKTAPLPVRSSIATTPCRSAARQMLDMCSDLRTHVMRQARIEVTAAYALNHLELRVLKPSELLQDFVYLRQDPRNPASPRFLNSAIAAIIARAFYNNGKWGIGAMAGNQDKFQFLSANMMALVGTVLYNAIKEYHDDGTRKTIHFHGHTVEDNYNAIREKWKRLSEIRRLLIWDALKQQIAIHANHIENSGSNVTVPDDHHDNDVDDILMKCTDDERQRYNTLIEDYNRAGKREDNILTVDECRTGHSNEEDIEADEREEETRVRLRESSGEIHDILLREFRGADDFTESVTHNDDEQVWFQNKGKGWSIVTDSTWDEFAMLAEEYTIDNRIVHALALTKDEWELEPEDCDALVERYEEEINCSDLYSTV</sequence>
<dbReference type="EMBL" id="CP069033">
    <property type="protein sequence ID" value="QRD00640.1"/>
    <property type="molecule type" value="Genomic_DNA"/>
</dbReference>
<feature type="compositionally biased region" description="Polar residues" evidence="1">
    <location>
        <begin position="108"/>
        <end position="122"/>
    </location>
</feature>
<reference evidence="5" key="2">
    <citation type="submission" date="2021-01" db="EMBL/GenBank/DDBJ databases">
        <title>Chromosome-level genome assembly and manually-curated proteome of model necrotroph Parastagonospora nodorum Sn15 reveals a genome-wide trove of effector-like homologs, and redundancy of virulence-related functions within an accessory chromosome.</title>
        <authorList>
            <person name="Bertazzoni S."/>
            <person name="Jones D.A.B."/>
            <person name="Phan H.T."/>
            <person name="Tan K.-C."/>
            <person name="Hane J."/>
        </authorList>
    </citation>
    <scope>NUCLEOTIDE SEQUENCE</scope>
    <source>
        <strain evidence="5">SN15</strain>
    </source>
</reference>
<accession>A0A7U2FCR0</accession>
<feature type="compositionally biased region" description="Polar residues" evidence="1">
    <location>
        <begin position="1"/>
        <end position="10"/>
    </location>
</feature>
<feature type="compositionally biased region" description="Polar residues" evidence="1">
    <location>
        <begin position="37"/>
        <end position="67"/>
    </location>
</feature>
<dbReference type="Proteomes" id="UP000663193">
    <property type="component" value="Chromosome 10"/>
</dbReference>
<evidence type="ECO:0000313" key="4">
    <source>
        <dbReference type="EMBL" id="QRC99743.1"/>
    </source>
</evidence>
<dbReference type="EMBL" id="CP069032">
    <property type="protein sequence ID" value="QRC99743.1"/>
    <property type="molecule type" value="Genomic_DNA"/>
</dbReference>
<gene>
    <name evidence="3" type="ORF">JI435_013740</name>
    <name evidence="5" type="ORF">JI435_091890</name>
    <name evidence="4" type="ORF">JI435_437460</name>
</gene>
<evidence type="ECO:0000313" key="6">
    <source>
        <dbReference type="Proteomes" id="UP000663193"/>
    </source>
</evidence>
<dbReference type="OrthoDB" id="3805236at2759"/>
<dbReference type="Pfam" id="PF20149">
    <property type="entry name" value="DUF6532"/>
    <property type="match status" value="1"/>
</dbReference>
<dbReference type="VEuPathDB" id="FungiDB:JI435_091890"/>
<dbReference type="Proteomes" id="UP000663193">
    <property type="component" value="Chromosome 6"/>
</dbReference>
<feature type="compositionally biased region" description="Polar residues" evidence="1">
    <location>
        <begin position="77"/>
        <end position="92"/>
    </location>
</feature>
<organism evidence="5 6">
    <name type="scientific">Phaeosphaeria nodorum (strain SN15 / ATCC MYA-4574 / FGSC 10173)</name>
    <name type="common">Glume blotch fungus</name>
    <name type="synonym">Parastagonospora nodorum</name>
    <dbReference type="NCBI Taxonomy" id="321614"/>
    <lineage>
        <taxon>Eukaryota</taxon>
        <taxon>Fungi</taxon>
        <taxon>Dikarya</taxon>
        <taxon>Ascomycota</taxon>
        <taxon>Pezizomycotina</taxon>
        <taxon>Dothideomycetes</taxon>
        <taxon>Pleosporomycetidae</taxon>
        <taxon>Pleosporales</taxon>
        <taxon>Pleosporineae</taxon>
        <taxon>Phaeosphaeriaceae</taxon>
        <taxon>Parastagonospora</taxon>
    </lineage>
</organism>
<evidence type="ECO:0000259" key="2">
    <source>
        <dbReference type="Pfam" id="PF20149"/>
    </source>
</evidence>
<feature type="domain" description="DUF6532" evidence="2">
    <location>
        <begin position="188"/>
        <end position="373"/>
    </location>
</feature>
<dbReference type="VEuPathDB" id="FungiDB:JI435_437460"/>
<name>A0A7U2FCR0_PHANO</name>
<feature type="region of interest" description="Disordered" evidence="1">
    <location>
        <begin position="1"/>
        <end position="122"/>
    </location>
</feature>
<keyword evidence="6" id="KW-1185">Reference proteome</keyword>
<dbReference type="AlphaFoldDB" id="A0A7U2FCR0"/>
<dbReference type="Proteomes" id="UP000663193">
    <property type="component" value="Chromosome 11"/>
</dbReference>
<protein>
    <recommendedName>
        <fullName evidence="2">DUF6532 domain-containing protein</fullName>
    </recommendedName>
</protein>